<sequence length="296" mass="31601">MVQKRETLFNAQAVNDLINKVKGESVLAKLTNQDAIGFNGNEYFTFDFENEIDIVAEGGAKSHGGIKVEPITVVPLKVEYGARVTDEFMYASEEKQLAILQNFNEGYAKKLAKGLDIMAFSGTNPRTGTKSTIIGDNNFADKVTQAVTFDAATADDKLEDAVQAVVGADGDVTGAALSTLFGSSLAKIENGVGVAMYPEFKFGGNPGTLGALPVELSKNVSINSNLEGVVGDFRTMFKYGITKQIPLTVIPYGDPDNTGRDLAGHNEVYLRAETYLGWGILSADSFAKITEAGDGE</sequence>
<dbReference type="Proteomes" id="UP000540056">
    <property type="component" value="Unassembled WGS sequence"/>
</dbReference>
<dbReference type="Gene3D" id="3.30.2400.10">
    <property type="entry name" value="Major capsid protein gp5"/>
    <property type="match status" value="1"/>
</dbReference>
<protein>
    <submittedName>
        <fullName evidence="2">Phage major capsid protein</fullName>
    </submittedName>
</protein>
<evidence type="ECO:0000259" key="1">
    <source>
        <dbReference type="Pfam" id="PF05065"/>
    </source>
</evidence>
<dbReference type="Pfam" id="PF05065">
    <property type="entry name" value="Phage_capsid"/>
    <property type="match status" value="1"/>
</dbReference>
<dbReference type="SUPFAM" id="SSF56563">
    <property type="entry name" value="Major capsid protein gp5"/>
    <property type="match status" value="1"/>
</dbReference>
<proteinExistence type="predicted"/>
<reference evidence="2 3" key="1">
    <citation type="submission" date="2020-07" db="EMBL/GenBank/DDBJ databases">
        <title>Draft Genome Sequences of Lactobacillales Isolated from the International Space Station.</title>
        <authorList>
            <person name="Bharadwaj A.R."/>
            <person name="Singh N.K."/>
            <person name="Wood J.M."/>
            <person name="Debieu M."/>
            <person name="O'Hara N.B."/>
            <person name="Karouia F."/>
            <person name="Mason C.E."/>
            <person name="Venkateswaran K."/>
        </authorList>
    </citation>
    <scope>NUCLEOTIDE SEQUENCE [LARGE SCALE GENOMIC DNA]</scope>
    <source>
        <strain evidence="2 3">151250015-1-258-55</strain>
    </source>
</reference>
<gene>
    <name evidence="2" type="ORF">H3232_05085</name>
</gene>
<dbReference type="Gene3D" id="3.30.2320.10">
    <property type="entry name" value="hypothetical protein PF0899 domain"/>
    <property type="match status" value="1"/>
</dbReference>
<keyword evidence="3" id="KW-1185">Reference proteome</keyword>
<organism evidence="2 3">
    <name type="scientific">Aerococcus urinaeequi</name>
    <dbReference type="NCBI Taxonomy" id="51665"/>
    <lineage>
        <taxon>Bacteria</taxon>
        <taxon>Bacillati</taxon>
        <taxon>Bacillota</taxon>
        <taxon>Bacilli</taxon>
        <taxon>Lactobacillales</taxon>
        <taxon>Aerococcaceae</taxon>
        <taxon>Aerococcus</taxon>
    </lineage>
</organism>
<dbReference type="RefSeq" id="WP_182023328.1">
    <property type="nucleotide sequence ID" value="NZ_JACGAM010000007.1"/>
</dbReference>
<evidence type="ECO:0000313" key="3">
    <source>
        <dbReference type="Proteomes" id="UP000540056"/>
    </source>
</evidence>
<dbReference type="EMBL" id="JACGAN010000007">
    <property type="protein sequence ID" value="MBA5746579.1"/>
    <property type="molecule type" value="Genomic_DNA"/>
</dbReference>
<comment type="caution">
    <text evidence="2">The sequence shown here is derived from an EMBL/GenBank/DDBJ whole genome shotgun (WGS) entry which is preliminary data.</text>
</comment>
<accession>A0ABR5ZXZ7</accession>
<dbReference type="InterPro" id="IPR054612">
    <property type="entry name" value="Phage_capsid-like_C"/>
</dbReference>
<name>A0ABR5ZXZ7_9LACT</name>
<feature type="domain" description="Phage capsid-like C-terminal" evidence="1">
    <location>
        <begin position="14"/>
        <end position="289"/>
    </location>
</feature>
<evidence type="ECO:0000313" key="2">
    <source>
        <dbReference type="EMBL" id="MBA5746579.1"/>
    </source>
</evidence>